<dbReference type="AlphaFoldDB" id="A0A8X7XAJ5"/>
<feature type="region of interest" description="Disordered" evidence="6">
    <location>
        <begin position="77"/>
        <end position="134"/>
    </location>
</feature>
<evidence type="ECO:0000256" key="3">
    <source>
        <dbReference type="ARBA" id="ARBA00022692"/>
    </source>
</evidence>
<feature type="non-terminal residue" evidence="8">
    <location>
        <position position="1"/>
    </location>
</feature>
<evidence type="ECO:0000256" key="6">
    <source>
        <dbReference type="SAM" id="MobiDB-lite"/>
    </source>
</evidence>
<dbReference type="InterPro" id="IPR007593">
    <property type="entry name" value="CD225/Dispanin_fam"/>
</dbReference>
<dbReference type="Pfam" id="PF04505">
    <property type="entry name" value="CD225"/>
    <property type="match status" value="1"/>
</dbReference>
<keyword evidence="4 7" id="KW-1133">Transmembrane helix</keyword>
<proteinExistence type="inferred from homology"/>
<feature type="region of interest" description="Disordered" evidence="6">
    <location>
        <begin position="1"/>
        <end position="58"/>
    </location>
</feature>
<evidence type="ECO:0000313" key="9">
    <source>
        <dbReference type="Proteomes" id="UP000886611"/>
    </source>
</evidence>
<feature type="non-terminal residue" evidence="8">
    <location>
        <position position="344"/>
    </location>
</feature>
<evidence type="ECO:0000256" key="5">
    <source>
        <dbReference type="ARBA" id="ARBA00023136"/>
    </source>
</evidence>
<evidence type="ECO:0000256" key="4">
    <source>
        <dbReference type="ARBA" id="ARBA00022989"/>
    </source>
</evidence>
<keyword evidence="9" id="KW-1185">Reference proteome</keyword>
<dbReference type="EMBL" id="JAATIS010003638">
    <property type="protein sequence ID" value="KAG2464348.1"/>
    <property type="molecule type" value="Genomic_DNA"/>
</dbReference>
<feature type="compositionally biased region" description="Polar residues" evidence="6">
    <location>
        <begin position="21"/>
        <end position="35"/>
    </location>
</feature>
<keyword evidence="5 7" id="KW-0472">Membrane</keyword>
<accession>A0A8X7XAJ5</accession>
<protein>
    <submittedName>
        <fullName evidence="8">PRRT2 protein</fullName>
    </submittedName>
</protein>
<evidence type="ECO:0000256" key="1">
    <source>
        <dbReference type="ARBA" id="ARBA00004370"/>
    </source>
</evidence>
<feature type="compositionally biased region" description="Basic and acidic residues" evidence="6">
    <location>
        <begin position="80"/>
        <end position="94"/>
    </location>
</feature>
<dbReference type="PANTHER" id="PTHR14948:SF20">
    <property type="entry name" value="PROLINE-RICH TRANSMEMBRANE PROTEIN 2"/>
    <property type="match status" value="1"/>
</dbReference>
<reference evidence="8 9" key="1">
    <citation type="journal article" date="2021" name="Cell">
        <title>Tracing the genetic footprints of vertebrate landing in non-teleost ray-finned fishes.</title>
        <authorList>
            <person name="Bi X."/>
            <person name="Wang K."/>
            <person name="Yang L."/>
            <person name="Pan H."/>
            <person name="Jiang H."/>
            <person name="Wei Q."/>
            <person name="Fang M."/>
            <person name="Yu H."/>
            <person name="Zhu C."/>
            <person name="Cai Y."/>
            <person name="He Y."/>
            <person name="Gan X."/>
            <person name="Zeng H."/>
            <person name="Yu D."/>
            <person name="Zhu Y."/>
            <person name="Jiang H."/>
            <person name="Qiu Q."/>
            <person name="Yang H."/>
            <person name="Zhang Y.E."/>
            <person name="Wang W."/>
            <person name="Zhu M."/>
            <person name="He S."/>
            <person name="Zhang G."/>
        </authorList>
    </citation>
    <scope>NUCLEOTIDE SEQUENCE [LARGE SCALE GENOMIC DNA]</scope>
    <source>
        <strain evidence="8">Bchr_013</strain>
    </source>
</reference>
<gene>
    <name evidence="8" type="primary">Prrt2_0</name>
    <name evidence="8" type="ORF">GTO96_0002179</name>
</gene>
<evidence type="ECO:0000256" key="7">
    <source>
        <dbReference type="SAM" id="Phobius"/>
    </source>
</evidence>
<sequence length="344" mass="36335">MALNTENSPSLTNSSTPSAVPEQQQDQPTPESTPTPADGPIIPEAPQEQQEVTVVDEKRVENGNGVVVVQSAGSISDLHATPDAKRRQLKEPRGGRSRVGSKSGSIAHLPSVGTNSPRPSLCRQPSTATNSAMDGEKPRDYLILAVLSCFCPIWPINIVAFVYSVMVSVLSRGGHASGGFKSGDVQDVLKSLKMHPVKPLLSSRSSARIWLKAAVKAASWVETLLLNSELGLTVQLIVAAPLVHLSYSLVVSVQLSAGLTGGLSSALNALPSSMDIWLKTSMGTVRSSHLIDGLCHTHSVTLSYSFTPFDALADAILTADQQLSSSALVTLVVDSFLLSSPVQR</sequence>
<evidence type="ECO:0000313" key="8">
    <source>
        <dbReference type="EMBL" id="KAG2464348.1"/>
    </source>
</evidence>
<comment type="subcellular location">
    <subcellularLocation>
        <location evidence="1">Membrane</location>
    </subcellularLocation>
</comment>
<keyword evidence="3 7" id="KW-0812">Transmembrane</keyword>
<evidence type="ECO:0000256" key="2">
    <source>
        <dbReference type="ARBA" id="ARBA00006843"/>
    </source>
</evidence>
<dbReference type="InterPro" id="IPR051423">
    <property type="entry name" value="CD225/Dispanin"/>
</dbReference>
<feature type="compositionally biased region" description="Low complexity" evidence="6">
    <location>
        <begin position="1"/>
        <end position="18"/>
    </location>
</feature>
<organism evidence="8 9">
    <name type="scientific">Polypterus senegalus</name>
    <name type="common">Senegal bichir</name>
    <dbReference type="NCBI Taxonomy" id="55291"/>
    <lineage>
        <taxon>Eukaryota</taxon>
        <taxon>Metazoa</taxon>
        <taxon>Chordata</taxon>
        <taxon>Craniata</taxon>
        <taxon>Vertebrata</taxon>
        <taxon>Euteleostomi</taxon>
        <taxon>Actinopterygii</taxon>
        <taxon>Polypteriformes</taxon>
        <taxon>Polypteridae</taxon>
        <taxon>Polypterus</taxon>
    </lineage>
</organism>
<comment type="caution">
    <text evidence="8">The sequence shown here is derived from an EMBL/GenBank/DDBJ whole genome shotgun (WGS) entry which is preliminary data.</text>
</comment>
<comment type="similarity">
    <text evidence="2">Belongs to the CD225/Dispanin family.</text>
</comment>
<dbReference type="Proteomes" id="UP000886611">
    <property type="component" value="Unassembled WGS sequence"/>
</dbReference>
<name>A0A8X7XAJ5_POLSE</name>
<feature type="transmembrane region" description="Helical" evidence="7">
    <location>
        <begin position="141"/>
        <end position="163"/>
    </location>
</feature>
<feature type="compositionally biased region" description="Polar residues" evidence="6">
    <location>
        <begin position="112"/>
        <end position="132"/>
    </location>
</feature>
<dbReference type="GO" id="GO:0016020">
    <property type="term" value="C:membrane"/>
    <property type="evidence" value="ECO:0007669"/>
    <property type="project" value="UniProtKB-SubCell"/>
</dbReference>
<dbReference type="PANTHER" id="PTHR14948">
    <property type="entry name" value="NG5"/>
    <property type="match status" value="1"/>
</dbReference>